<dbReference type="KEGG" id="mtun:MTUNDRAET4_0303.1"/>
<dbReference type="AlphaFoldDB" id="A0A4U8Z777"/>
<keyword evidence="1" id="KW-0614">Plasmid</keyword>
<gene>
    <name evidence="1" type="ORF">MTUNDRAET4_0303</name>
</gene>
<sequence>MLALANNYISLGDRYASPFVSRG</sequence>
<dbReference type="EMBL" id="LR536451">
    <property type="protein sequence ID" value="VFU16678.1"/>
    <property type="molecule type" value="Genomic_DNA"/>
</dbReference>
<organism evidence="1 2">
    <name type="scientific">Methylocella tundrae</name>
    <dbReference type="NCBI Taxonomy" id="227605"/>
    <lineage>
        <taxon>Bacteria</taxon>
        <taxon>Pseudomonadati</taxon>
        <taxon>Pseudomonadota</taxon>
        <taxon>Alphaproteobacteria</taxon>
        <taxon>Hyphomicrobiales</taxon>
        <taxon>Beijerinckiaceae</taxon>
        <taxon>Methylocella</taxon>
    </lineage>
</organism>
<evidence type="ECO:0000313" key="1">
    <source>
        <dbReference type="EMBL" id="VFU16678.1"/>
    </source>
</evidence>
<evidence type="ECO:0000313" key="2">
    <source>
        <dbReference type="Proteomes" id="UP000294360"/>
    </source>
</evidence>
<name>A0A4U8Z777_METTU</name>
<protein>
    <submittedName>
        <fullName evidence="1">Uncharacterized protein</fullName>
    </submittedName>
</protein>
<dbReference type="Proteomes" id="UP000294360">
    <property type="component" value="Plasmid 2"/>
</dbReference>
<geneLocation type="plasmid" evidence="1 2">
    <name>2</name>
</geneLocation>
<proteinExistence type="predicted"/>
<accession>A0A4U8Z777</accession>
<reference evidence="1 2" key="1">
    <citation type="submission" date="2019-03" db="EMBL/GenBank/DDBJ databases">
        <authorList>
            <person name="Kox A.R. M."/>
        </authorList>
    </citation>
    <scope>NUCLEOTIDE SEQUENCE [LARGE SCALE GENOMIC DNA]</scope>
    <source>
        <strain evidence="1">MTUNDRAET4 annotated genome</strain>
        <plasmid evidence="2">2</plasmid>
    </source>
</reference>